<dbReference type="PANTHER" id="PTHR13767">
    <property type="entry name" value="TRNA-PSEUDOURIDINE SYNTHASE"/>
    <property type="match status" value="1"/>
</dbReference>
<reference evidence="8 9" key="1">
    <citation type="submission" date="2020-08" db="EMBL/GenBank/DDBJ databases">
        <title>Genomic Encyclopedia of Type Strains, Phase IV (KMG-IV): sequencing the most valuable type-strain genomes for metagenomic binning, comparative biology and taxonomic classification.</title>
        <authorList>
            <person name="Goeker M."/>
        </authorList>
    </citation>
    <scope>NUCLEOTIDE SEQUENCE [LARGE SCALE GENOMIC DNA]</scope>
    <source>
        <strain evidence="8 9">DSM 22548</strain>
    </source>
</reference>
<feature type="domain" description="Pseudouridine synthase II N-terminal" evidence="6">
    <location>
        <begin position="32"/>
        <end position="182"/>
    </location>
</feature>
<dbReference type="AlphaFoldDB" id="A0A7W5YDI2"/>
<evidence type="ECO:0000259" key="7">
    <source>
        <dbReference type="Pfam" id="PF16198"/>
    </source>
</evidence>
<dbReference type="GO" id="GO:0160148">
    <property type="term" value="F:tRNA pseudouridine(55) synthase activity"/>
    <property type="evidence" value="ECO:0007669"/>
    <property type="project" value="UniProtKB-EC"/>
</dbReference>
<dbReference type="InterPro" id="IPR032819">
    <property type="entry name" value="TruB_C"/>
</dbReference>
<dbReference type="HAMAP" id="MF_01080">
    <property type="entry name" value="TruB_bact"/>
    <property type="match status" value="1"/>
</dbReference>
<comment type="caution">
    <text evidence="8">The sequence shown here is derived from an EMBL/GenBank/DDBJ whole genome shotgun (WGS) entry which is preliminary data.</text>
</comment>
<dbReference type="GO" id="GO:0003723">
    <property type="term" value="F:RNA binding"/>
    <property type="evidence" value="ECO:0007669"/>
    <property type="project" value="InterPro"/>
</dbReference>
<dbReference type="Pfam" id="PF16198">
    <property type="entry name" value="TruB_C_2"/>
    <property type="match status" value="1"/>
</dbReference>
<proteinExistence type="inferred from homology"/>
<dbReference type="Pfam" id="PF01509">
    <property type="entry name" value="TruB_N"/>
    <property type="match status" value="1"/>
</dbReference>
<dbReference type="RefSeq" id="WP_183695060.1">
    <property type="nucleotide sequence ID" value="NZ_JACICA010000002.1"/>
</dbReference>
<dbReference type="GO" id="GO:1990481">
    <property type="term" value="P:mRNA pseudouridine synthesis"/>
    <property type="evidence" value="ECO:0007669"/>
    <property type="project" value="TreeGrafter"/>
</dbReference>
<keyword evidence="4 5" id="KW-0413">Isomerase</keyword>
<dbReference type="EC" id="5.4.99.25" evidence="5"/>
<comment type="similarity">
    <text evidence="2 5">Belongs to the pseudouridine synthase TruB family. Type 1 subfamily.</text>
</comment>
<evidence type="ECO:0000256" key="4">
    <source>
        <dbReference type="ARBA" id="ARBA00023235"/>
    </source>
</evidence>
<comment type="catalytic activity">
    <reaction evidence="1 5">
        <text>uridine(55) in tRNA = pseudouridine(55) in tRNA</text>
        <dbReference type="Rhea" id="RHEA:42532"/>
        <dbReference type="Rhea" id="RHEA-COMP:10101"/>
        <dbReference type="Rhea" id="RHEA-COMP:10102"/>
        <dbReference type="ChEBI" id="CHEBI:65314"/>
        <dbReference type="ChEBI" id="CHEBI:65315"/>
        <dbReference type="EC" id="5.4.99.25"/>
    </reaction>
</comment>
<dbReference type="GO" id="GO:0031119">
    <property type="term" value="P:tRNA pseudouridine synthesis"/>
    <property type="evidence" value="ECO:0007669"/>
    <property type="project" value="UniProtKB-UniRule"/>
</dbReference>
<sequence length="261" mass="29409">MNFFDGKILAFDKPYRATSFSEVGHLRWLLTKRMTGHKIRVGHAGTLDPLATGTLIICTGRATRIIESLQTHTKEYIAEVRLGETTASYDLEHPVDQTYPTEHITEAMVREVLHSLEGDIMQIPPAYSACKINGDRAYQLARNGEEVPLKAKSVRVEEIELLEMRLPDYLKIRVVCGKGTYIRSIGRDIGERLGSGAHLLSLRRTRVGDIRVEDCWKMEDFERWLESQTLETEPPSGPIPSEFPFLTPANCLGEEPLTTLG</sequence>
<dbReference type="Proteomes" id="UP000541425">
    <property type="component" value="Unassembled WGS sequence"/>
</dbReference>
<feature type="domain" description="tRNA pseudouridylate synthase B C-terminal" evidence="7">
    <location>
        <begin position="183"/>
        <end position="229"/>
    </location>
</feature>
<name>A0A7W5YDI2_9BACT</name>
<accession>A0A7W5YDI2</accession>
<dbReference type="Gene3D" id="3.30.2350.10">
    <property type="entry name" value="Pseudouridine synthase"/>
    <property type="match status" value="1"/>
</dbReference>
<evidence type="ECO:0000256" key="3">
    <source>
        <dbReference type="ARBA" id="ARBA00022694"/>
    </source>
</evidence>
<dbReference type="SUPFAM" id="SSF55120">
    <property type="entry name" value="Pseudouridine synthase"/>
    <property type="match status" value="1"/>
</dbReference>
<dbReference type="CDD" id="cd02573">
    <property type="entry name" value="PseudoU_synth_EcTruB"/>
    <property type="match status" value="1"/>
</dbReference>
<evidence type="ECO:0000313" key="9">
    <source>
        <dbReference type="Proteomes" id="UP000541425"/>
    </source>
</evidence>
<dbReference type="InterPro" id="IPR002501">
    <property type="entry name" value="PsdUridine_synth_N"/>
</dbReference>
<evidence type="ECO:0000256" key="2">
    <source>
        <dbReference type="ARBA" id="ARBA00005642"/>
    </source>
</evidence>
<dbReference type="InterPro" id="IPR020103">
    <property type="entry name" value="PsdUridine_synth_cat_dom_sf"/>
</dbReference>
<comment type="function">
    <text evidence="5">Responsible for synthesis of pseudouridine from uracil-55 in the psi GC loop of transfer RNAs.</text>
</comment>
<dbReference type="EMBL" id="JACICA010000002">
    <property type="protein sequence ID" value="MBB3702294.1"/>
    <property type="molecule type" value="Genomic_DNA"/>
</dbReference>
<evidence type="ECO:0000259" key="6">
    <source>
        <dbReference type="Pfam" id="PF01509"/>
    </source>
</evidence>
<protein>
    <recommendedName>
        <fullName evidence="5">tRNA pseudouridine synthase B</fullName>
        <ecNumber evidence="5">5.4.99.25</ecNumber>
    </recommendedName>
    <alternativeName>
        <fullName evidence="5">tRNA pseudouridine(55) synthase</fullName>
        <shortName evidence="5">Psi55 synthase</shortName>
    </alternativeName>
    <alternativeName>
        <fullName evidence="5">tRNA pseudouridylate synthase</fullName>
    </alternativeName>
    <alternativeName>
        <fullName evidence="5">tRNA-uridine isomerase</fullName>
    </alternativeName>
</protein>
<evidence type="ECO:0000313" key="8">
    <source>
        <dbReference type="EMBL" id="MBB3702294.1"/>
    </source>
</evidence>
<keyword evidence="3 5" id="KW-0819">tRNA processing</keyword>
<dbReference type="PANTHER" id="PTHR13767:SF2">
    <property type="entry name" value="PSEUDOURIDYLATE SYNTHASE TRUB1"/>
    <property type="match status" value="1"/>
</dbReference>
<evidence type="ECO:0000256" key="5">
    <source>
        <dbReference type="HAMAP-Rule" id="MF_01080"/>
    </source>
</evidence>
<evidence type="ECO:0000256" key="1">
    <source>
        <dbReference type="ARBA" id="ARBA00000385"/>
    </source>
</evidence>
<gene>
    <name evidence="5" type="primary">truB</name>
    <name evidence="8" type="ORF">FHS60_000747</name>
</gene>
<organism evidence="8 9">
    <name type="scientific">Alloprevotella rava</name>
    <dbReference type="NCBI Taxonomy" id="671218"/>
    <lineage>
        <taxon>Bacteria</taxon>
        <taxon>Pseudomonadati</taxon>
        <taxon>Bacteroidota</taxon>
        <taxon>Bacteroidia</taxon>
        <taxon>Bacteroidales</taxon>
        <taxon>Prevotellaceae</taxon>
        <taxon>Alloprevotella</taxon>
    </lineage>
</organism>
<dbReference type="InterPro" id="IPR014780">
    <property type="entry name" value="tRNA_psdUridine_synth_TruB"/>
</dbReference>
<dbReference type="NCBIfam" id="TIGR00431">
    <property type="entry name" value="TruB"/>
    <property type="match status" value="1"/>
</dbReference>
<feature type="active site" description="Nucleophile" evidence="5">
    <location>
        <position position="48"/>
    </location>
</feature>